<comment type="pathway">
    <text evidence="1 12">Metabolic intermediate biosynthesis; 5-phospho-alpha-D-ribose 1-diphosphate biosynthesis; 5-phospho-alpha-D-ribose 1-diphosphate from D-ribose 5-phosphate (route I): step 1/1.</text>
</comment>
<evidence type="ECO:0000256" key="7">
    <source>
        <dbReference type="ARBA" id="ARBA00022840"/>
    </source>
</evidence>
<comment type="caution">
    <text evidence="12">Part of a set of proteins in which some residues (ACT_SITE, NP_BIND, REGION and BINDING) are not conserved.</text>
</comment>
<dbReference type="NCBIfam" id="NF002320">
    <property type="entry name" value="PRK01259.1"/>
    <property type="match status" value="1"/>
</dbReference>
<dbReference type="InterPro" id="IPR005946">
    <property type="entry name" value="Rib-P_diPkinase"/>
</dbReference>
<dbReference type="GO" id="GO:0009156">
    <property type="term" value="P:ribonucleoside monophosphate biosynthetic process"/>
    <property type="evidence" value="ECO:0007669"/>
    <property type="project" value="InterPro"/>
</dbReference>
<dbReference type="GO" id="GO:0002189">
    <property type="term" value="C:ribose phosphate diphosphokinase complex"/>
    <property type="evidence" value="ECO:0007669"/>
    <property type="project" value="TreeGrafter"/>
</dbReference>
<feature type="binding site" evidence="12">
    <location>
        <position position="224"/>
    </location>
    <ligand>
        <name>D-ribose 5-phosphate</name>
        <dbReference type="ChEBI" id="CHEBI:78346"/>
    </ligand>
</feature>
<dbReference type="GO" id="GO:0016301">
    <property type="term" value="F:kinase activity"/>
    <property type="evidence" value="ECO:0007669"/>
    <property type="project" value="UniProtKB-KW"/>
</dbReference>
<name>A0A1E5KZ86_9ENTE</name>
<dbReference type="STRING" id="762845.BCR26_10800"/>
<keyword evidence="8 12" id="KW-0460">Magnesium</keyword>
<evidence type="ECO:0000256" key="1">
    <source>
        <dbReference type="ARBA" id="ARBA00004996"/>
    </source>
</evidence>
<dbReference type="InterPro" id="IPR029099">
    <property type="entry name" value="Pribosyltran_N"/>
</dbReference>
<dbReference type="FunFam" id="3.40.50.2020:FF:000001">
    <property type="entry name" value="Ribose-phosphate pyrophosphokinase"/>
    <property type="match status" value="1"/>
</dbReference>
<evidence type="ECO:0000256" key="2">
    <source>
        <dbReference type="ARBA" id="ARBA00022679"/>
    </source>
</evidence>
<feature type="binding site" evidence="12">
    <location>
        <begin position="102"/>
        <end position="103"/>
    </location>
    <ligand>
        <name>ATP</name>
        <dbReference type="ChEBI" id="CHEBI:30616"/>
    </ligand>
</feature>
<comment type="caution">
    <text evidence="12">Lacks conserved residue(s) required for the propagation of feature annotation.</text>
</comment>
<comment type="caution">
    <text evidence="14">The sequence shown here is derived from an EMBL/GenBank/DDBJ whole genome shotgun (WGS) entry which is preliminary data.</text>
</comment>
<evidence type="ECO:0000256" key="4">
    <source>
        <dbReference type="ARBA" id="ARBA00022727"/>
    </source>
</evidence>
<dbReference type="RefSeq" id="WP_069697834.1">
    <property type="nucleotide sequence ID" value="NZ_JAGGMA010000020.1"/>
</dbReference>
<comment type="subcellular location">
    <subcellularLocation>
        <location evidence="12">Cytoplasm</location>
    </subcellularLocation>
</comment>
<dbReference type="AlphaFoldDB" id="A0A1E5KZ86"/>
<evidence type="ECO:0000313" key="14">
    <source>
        <dbReference type="EMBL" id="OEH83158.1"/>
    </source>
</evidence>
<evidence type="ECO:0000256" key="5">
    <source>
        <dbReference type="ARBA" id="ARBA00022741"/>
    </source>
</evidence>
<accession>A0A1E5KZ86</accession>
<dbReference type="Proteomes" id="UP000095256">
    <property type="component" value="Unassembled WGS sequence"/>
</dbReference>
<protein>
    <recommendedName>
        <fullName evidence="12">Putative ribose-phosphate pyrophosphokinase</fullName>
        <shortName evidence="12">RPPK</shortName>
        <ecNumber evidence="12">2.7.6.1</ecNumber>
    </recommendedName>
    <alternativeName>
        <fullName evidence="12">5-phospho-D-ribosyl alpha-1-diphosphate synthase</fullName>
    </alternativeName>
    <alternativeName>
        <fullName evidence="12">Phosphoribosyl diphosphate synthase</fullName>
    </alternativeName>
    <alternativeName>
        <fullName evidence="12">Phosphoribosyl pyrophosphate synthase</fullName>
        <shortName evidence="12">P-Rib-PP synthase</shortName>
        <shortName evidence="12">PRPP synthase</shortName>
        <shortName evidence="12">PRPPase</shortName>
    </alternativeName>
</protein>
<evidence type="ECO:0000256" key="6">
    <source>
        <dbReference type="ARBA" id="ARBA00022777"/>
    </source>
</evidence>
<sequence length="321" mass="35460">MTQKYGDSTLRIFSLNANRPLAEKIAKVVGTKLGESTVRQFSDGEIQINIEESIRGDHVYLVQSTNLPVNDHLMELLIMIDALKRASAKTINVVLPYYGYARQDRTAKPREPITAKLVANMLEEAGATRVLTLDLHTVQVQGFFDIPVDNLFTMPLFAHHYREQELTGEDIVVVSPKNSGVQRARSLSEYLDATLAIVDQEEVDGERSGYVIGNVQGKTCILVDDILNTGDTLITAAKILKEQGAKTILACASHALLSKGAKEKLDASEIDQICVTDSVYISDERKPDCVTIVSCGELMGEAVKRIHENTPMSPLFRLEEK</sequence>
<comment type="similarity">
    <text evidence="11 12">Belongs to the ribose-phosphate pyrophosphokinase family. Class I subfamily.</text>
</comment>
<keyword evidence="15" id="KW-1185">Reference proteome</keyword>
<keyword evidence="3 12" id="KW-0479">Metal-binding</keyword>
<dbReference type="GO" id="GO:0005524">
    <property type="term" value="F:ATP binding"/>
    <property type="evidence" value="ECO:0007669"/>
    <property type="project" value="UniProtKB-KW"/>
</dbReference>
<reference evidence="14 15" key="1">
    <citation type="submission" date="2016-09" db="EMBL/GenBank/DDBJ databases">
        <authorList>
            <person name="Capua I."/>
            <person name="De Benedictis P."/>
            <person name="Joannis T."/>
            <person name="Lombin L.H."/>
            <person name="Cattoli G."/>
        </authorList>
    </citation>
    <scope>NUCLEOTIDE SEQUENCE [LARGE SCALE GENOMIC DNA]</scope>
    <source>
        <strain evidence="14 15">LMG 25899</strain>
    </source>
</reference>
<feature type="binding site" evidence="12">
    <location>
        <position position="136"/>
    </location>
    <ligand>
        <name>Mg(2+)</name>
        <dbReference type="ChEBI" id="CHEBI:18420"/>
    </ligand>
</feature>
<comment type="subunit">
    <text evidence="12">Homohexamer.</text>
</comment>
<dbReference type="PROSITE" id="PS00114">
    <property type="entry name" value="PRPP_SYNTHASE"/>
    <property type="match status" value="1"/>
</dbReference>
<comment type="catalytic activity">
    <reaction evidence="9 12">
        <text>D-ribose 5-phosphate + ATP = 5-phospho-alpha-D-ribose 1-diphosphate + AMP + H(+)</text>
        <dbReference type="Rhea" id="RHEA:15609"/>
        <dbReference type="ChEBI" id="CHEBI:15378"/>
        <dbReference type="ChEBI" id="CHEBI:30616"/>
        <dbReference type="ChEBI" id="CHEBI:58017"/>
        <dbReference type="ChEBI" id="CHEBI:78346"/>
        <dbReference type="ChEBI" id="CHEBI:456215"/>
        <dbReference type="EC" id="2.7.6.1"/>
    </reaction>
</comment>
<dbReference type="CDD" id="cd06223">
    <property type="entry name" value="PRTases_typeI"/>
    <property type="match status" value="1"/>
</dbReference>
<organism evidence="14 15">
    <name type="scientific">Enterococcus rivorum</name>
    <dbReference type="NCBI Taxonomy" id="762845"/>
    <lineage>
        <taxon>Bacteria</taxon>
        <taxon>Bacillati</taxon>
        <taxon>Bacillota</taxon>
        <taxon>Bacilli</taxon>
        <taxon>Lactobacillales</taxon>
        <taxon>Enterococcaceae</taxon>
        <taxon>Enterococcus</taxon>
    </lineage>
</organism>
<evidence type="ECO:0000256" key="8">
    <source>
        <dbReference type="ARBA" id="ARBA00022842"/>
    </source>
</evidence>
<evidence type="ECO:0000313" key="15">
    <source>
        <dbReference type="Proteomes" id="UP000095256"/>
    </source>
</evidence>
<dbReference type="PANTHER" id="PTHR10210">
    <property type="entry name" value="RIBOSE-PHOSPHATE DIPHOSPHOKINASE FAMILY MEMBER"/>
    <property type="match status" value="1"/>
</dbReference>
<keyword evidence="7 12" id="KW-0067">ATP-binding</keyword>
<dbReference type="GO" id="GO:0000287">
    <property type="term" value="F:magnesium ion binding"/>
    <property type="evidence" value="ECO:0007669"/>
    <property type="project" value="UniProtKB-UniRule"/>
</dbReference>
<dbReference type="GO" id="GO:0004749">
    <property type="term" value="F:ribose phosphate diphosphokinase activity"/>
    <property type="evidence" value="ECO:0007669"/>
    <property type="project" value="UniProtKB-UniRule"/>
</dbReference>
<dbReference type="SUPFAM" id="SSF53271">
    <property type="entry name" value="PRTase-like"/>
    <property type="match status" value="2"/>
</dbReference>
<comment type="function">
    <text evidence="10 12">Involved in the biosynthesis of the central metabolite phospho-alpha-D-ribosyl-1-pyrophosphate (PRPP) via the transfer of pyrophosphoryl group from ATP to 1-hydroxyl of ribose-5-phosphate (Rib-5-P).</text>
</comment>
<dbReference type="GO" id="GO:0006015">
    <property type="term" value="P:5-phosphoribose 1-diphosphate biosynthetic process"/>
    <property type="evidence" value="ECO:0007669"/>
    <property type="project" value="UniProtKB-UniRule"/>
</dbReference>
<feature type="domain" description="Ribose-phosphate pyrophosphokinase N-terminal" evidence="13">
    <location>
        <begin position="11"/>
        <end position="126"/>
    </location>
</feature>
<evidence type="ECO:0000256" key="11">
    <source>
        <dbReference type="ARBA" id="ARBA00061444"/>
    </source>
</evidence>
<evidence type="ECO:0000259" key="13">
    <source>
        <dbReference type="Pfam" id="PF13793"/>
    </source>
</evidence>
<keyword evidence="5 12" id="KW-0547">Nucleotide-binding</keyword>
<gene>
    <name evidence="12" type="primary">prs</name>
    <name evidence="14" type="ORF">BCR26_10800</name>
</gene>
<dbReference type="Gene3D" id="3.40.50.2020">
    <property type="match status" value="2"/>
</dbReference>
<dbReference type="Pfam" id="PF14572">
    <property type="entry name" value="Pribosyl_synth"/>
    <property type="match status" value="1"/>
</dbReference>
<evidence type="ECO:0000256" key="3">
    <source>
        <dbReference type="ARBA" id="ARBA00022723"/>
    </source>
</evidence>
<dbReference type="InterPro" id="IPR037515">
    <property type="entry name" value="Rib-P_diPkinase_bac"/>
</dbReference>
<keyword evidence="4 12" id="KW-0545">Nucleotide biosynthesis</keyword>
<dbReference type="HAMAP" id="MF_00583_B">
    <property type="entry name" value="RibP_PPkinase_B"/>
    <property type="match status" value="1"/>
</dbReference>
<feature type="binding site" evidence="12">
    <location>
        <begin position="43"/>
        <end position="45"/>
    </location>
    <ligand>
        <name>ATP</name>
        <dbReference type="ChEBI" id="CHEBI:30616"/>
    </ligand>
</feature>
<keyword evidence="2 12" id="KW-0808">Transferase</keyword>
<dbReference type="UniPathway" id="UPA00087">
    <property type="reaction ID" value="UER00172"/>
</dbReference>
<keyword evidence="6 12" id="KW-0418">Kinase</keyword>
<dbReference type="InterPro" id="IPR000836">
    <property type="entry name" value="PRTase_dom"/>
</dbReference>
<dbReference type="PANTHER" id="PTHR10210:SF41">
    <property type="entry name" value="RIBOSE-PHOSPHATE PYROPHOSPHOKINASE 1, CHLOROPLASTIC"/>
    <property type="match status" value="1"/>
</dbReference>
<dbReference type="InterPro" id="IPR029057">
    <property type="entry name" value="PRTase-like"/>
</dbReference>
<proteinExistence type="inferred from homology"/>
<evidence type="ECO:0000256" key="10">
    <source>
        <dbReference type="ARBA" id="ARBA00054914"/>
    </source>
</evidence>
<dbReference type="OrthoDB" id="9777067at2"/>
<dbReference type="NCBIfam" id="NF002686">
    <property type="entry name" value="PRK02458.1"/>
    <property type="match status" value="1"/>
</dbReference>
<evidence type="ECO:0000256" key="12">
    <source>
        <dbReference type="HAMAP-Rule" id="MF_00583"/>
    </source>
</evidence>
<keyword evidence="12" id="KW-0963">Cytoplasm</keyword>
<dbReference type="GO" id="GO:0005737">
    <property type="term" value="C:cytoplasm"/>
    <property type="evidence" value="ECO:0007669"/>
    <property type="project" value="UniProtKB-SubCell"/>
</dbReference>
<comment type="cofactor">
    <cofactor evidence="12">
        <name>Mg(2+)</name>
        <dbReference type="ChEBI" id="CHEBI:18420"/>
    </cofactor>
    <text evidence="12">Binds 1 Mg(2+) ion per subunit.</text>
</comment>
<dbReference type="NCBIfam" id="TIGR01251">
    <property type="entry name" value="ribP_PPkin"/>
    <property type="match status" value="1"/>
</dbReference>
<dbReference type="GO" id="GO:0006164">
    <property type="term" value="P:purine nucleotide biosynthetic process"/>
    <property type="evidence" value="ECO:0007669"/>
    <property type="project" value="TreeGrafter"/>
</dbReference>
<dbReference type="SMART" id="SM01400">
    <property type="entry name" value="Pribosyltran_N"/>
    <property type="match status" value="1"/>
</dbReference>
<dbReference type="EMBL" id="MIEK01000011">
    <property type="protein sequence ID" value="OEH83158.1"/>
    <property type="molecule type" value="Genomic_DNA"/>
</dbReference>
<dbReference type="EC" id="2.7.6.1" evidence="12"/>
<evidence type="ECO:0000256" key="9">
    <source>
        <dbReference type="ARBA" id="ARBA00049535"/>
    </source>
</evidence>
<dbReference type="InterPro" id="IPR000842">
    <property type="entry name" value="PRib_PP_synth_CS"/>
</dbReference>
<feature type="binding site" evidence="12">
    <location>
        <begin position="228"/>
        <end position="232"/>
    </location>
    <ligand>
        <name>D-ribose 5-phosphate</name>
        <dbReference type="ChEBI" id="CHEBI:78346"/>
    </ligand>
</feature>
<dbReference type="Pfam" id="PF13793">
    <property type="entry name" value="Pribosyltran_N"/>
    <property type="match status" value="1"/>
</dbReference>